<gene>
    <name evidence="1" type="ORF">L596_009738</name>
</gene>
<protein>
    <submittedName>
        <fullName evidence="1">Uncharacterized protein</fullName>
    </submittedName>
</protein>
<dbReference type="EMBL" id="AZBU02000002">
    <property type="protein sequence ID" value="TKR95594.1"/>
    <property type="molecule type" value="Genomic_DNA"/>
</dbReference>
<evidence type="ECO:0000313" key="2">
    <source>
        <dbReference type="Proteomes" id="UP000298663"/>
    </source>
</evidence>
<keyword evidence="2" id="KW-1185">Reference proteome</keyword>
<dbReference type="Gene3D" id="3.30.420.10">
    <property type="entry name" value="Ribonuclease H-like superfamily/Ribonuclease H"/>
    <property type="match status" value="1"/>
</dbReference>
<organism evidence="1 2">
    <name type="scientific">Steinernema carpocapsae</name>
    <name type="common">Entomopathogenic nematode</name>
    <dbReference type="NCBI Taxonomy" id="34508"/>
    <lineage>
        <taxon>Eukaryota</taxon>
        <taxon>Metazoa</taxon>
        <taxon>Ecdysozoa</taxon>
        <taxon>Nematoda</taxon>
        <taxon>Chromadorea</taxon>
        <taxon>Rhabditida</taxon>
        <taxon>Tylenchina</taxon>
        <taxon>Panagrolaimomorpha</taxon>
        <taxon>Strongyloidoidea</taxon>
        <taxon>Steinernematidae</taxon>
        <taxon>Steinernema</taxon>
    </lineage>
</organism>
<accession>A0A4U5PHJ6</accession>
<dbReference type="Proteomes" id="UP000298663">
    <property type="component" value="Unassembled WGS sequence"/>
</dbReference>
<dbReference type="InterPro" id="IPR036397">
    <property type="entry name" value="RNaseH_sf"/>
</dbReference>
<reference evidence="1 2" key="2">
    <citation type="journal article" date="2019" name="G3 (Bethesda)">
        <title>Hybrid Assembly of the Genome of the Entomopathogenic Nematode Steinernema carpocapsae Identifies the X-Chromosome.</title>
        <authorList>
            <person name="Serra L."/>
            <person name="Macchietto M."/>
            <person name="Macias-Munoz A."/>
            <person name="McGill C.J."/>
            <person name="Rodriguez I.M."/>
            <person name="Rodriguez B."/>
            <person name="Murad R."/>
            <person name="Mortazavi A."/>
        </authorList>
    </citation>
    <scope>NUCLEOTIDE SEQUENCE [LARGE SCALE GENOMIC DNA]</scope>
    <source>
        <strain evidence="1 2">ALL</strain>
    </source>
</reference>
<dbReference type="OrthoDB" id="7951431at2759"/>
<name>A0A4U5PHJ6_STECR</name>
<comment type="caution">
    <text evidence="1">The sequence shown here is derived from an EMBL/GenBank/DDBJ whole genome shotgun (WGS) entry which is preliminary data.</text>
</comment>
<dbReference type="GO" id="GO:0003676">
    <property type="term" value="F:nucleic acid binding"/>
    <property type="evidence" value="ECO:0007669"/>
    <property type="project" value="InterPro"/>
</dbReference>
<evidence type="ECO:0000313" key="1">
    <source>
        <dbReference type="EMBL" id="TKR95594.1"/>
    </source>
</evidence>
<sequence length="109" mass="12679">MPRFSRDVEMRLPRWIRLYAARSSIPHRPHHHCDARHRSAGLYETVRVASFILNLCDYCLWAWMTKEVYKNGDPSSEVDLKKRIRAAWNDLPDSLVARSHASALSSTTK</sequence>
<proteinExistence type="predicted"/>
<reference evidence="1 2" key="1">
    <citation type="journal article" date="2015" name="Genome Biol.">
        <title>Comparative genomics of Steinernema reveals deeply conserved gene regulatory networks.</title>
        <authorList>
            <person name="Dillman A.R."/>
            <person name="Macchietto M."/>
            <person name="Porter C.F."/>
            <person name="Rogers A."/>
            <person name="Williams B."/>
            <person name="Antoshechkin I."/>
            <person name="Lee M.M."/>
            <person name="Goodwin Z."/>
            <person name="Lu X."/>
            <person name="Lewis E.E."/>
            <person name="Goodrich-Blair H."/>
            <person name="Stock S.P."/>
            <person name="Adams B.J."/>
            <person name="Sternberg P.W."/>
            <person name="Mortazavi A."/>
        </authorList>
    </citation>
    <scope>NUCLEOTIDE SEQUENCE [LARGE SCALE GENOMIC DNA]</scope>
    <source>
        <strain evidence="1 2">ALL</strain>
    </source>
</reference>
<dbReference type="AlphaFoldDB" id="A0A4U5PHJ6"/>